<keyword evidence="3" id="KW-1185">Reference proteome</keyword>
<accession>A0A085MF81</accession>
<evidence type="ECO:0000313" key="2">
    <source>
        <dbReference type="EMBL" id="KFD55877.1"/>
    </source>
</evidence>
<sequence length="543" mass="60208">MGNRHATAAAAGTVDGKKNGHRSAVVVVPIGANDQVDLAVGNDGEKKKKKGTMLRQRSLASPGKNQKRRKRLRLQSKASSPMPRSDLSSGTSRQVFVPEYHMNGLNQQHLFYPHPMNSCYYPPGAMWQQMPSPWLPKGYGMPLEPHSFFPTGHYQRWEKMMPAPPRSQSVEALCDQPTLRRHTSSVDFSHAKTSTPLQRTIGESPSEPGGRLFKFSTCLRPHLADALPKSQDRPPSATSGRSVFVEELDFDAVDSAAPPLEHKAKIPSTVTNGLKNSKEAQEKALVVTMDAQTIMERNARLLADAEKMERVSDQSKQLSTEEAKSMDTAQIGQALHREQSLNDLGPYPLVNGSKVPCDGRINGNVQSPAKQLYFGSSDDQSDWFRSVTVENGRRSVEQGEMDQSATDGQTPTMDVHSEIDFSWIADLENRLDRSSDQTSRARKSSIDTSSISVSTVGGQQNRMTTSMTNFWSRDDSIVPAANSGLSKVVNAKDGRVEQWKKNGYAYSSNDCVYTDNGQSRRFAMWRRAPEVQMPVYIPEPDYD</sequence>
<feature type="region of interest" description="Disordered" evidence="1">
    <location>
        <begin position="182"/>
        <end position="206"/>
    </location>
</feature>
<dbReference type="Proteomes" id="UP000030764">
    <property type="component" value="Unassembled WGS sequence"/>
</dbReference>
<organism evidence="2 3">
    <name type="scientific">Trichuris suis</name>
    <name type="common">pig whipworm</name>
    <dbReference type="NCBI Taxonomy" id="68888"/>
    <lineage>
        <taxon>Eukaryota</taxon>
        <taxon>Metazoa</taxon>
        <taxon>Ecdysozoa</taxon>
        <taxon>Nematoda</taxon>
        <taxon>Enoplea</taxon>
        <taxon>Dorylaimia</taxon>
        <taxon>Trichinellida</taxon>
        <taxon>Trichuridae</taxon>
        <taxon>Trichuris</taxon>
    </lineage>
</organism>
<feature type="region of interest" description="Disordered" evidence="1">
    <location>
        <begin position="391"/>
        <end position="414"/>
    </location>
</feature>
<reference evidence="2 3" key="1">
    <citation type="journal article" date="2014" name="Nat. Genet.">
        <title>Genome and transcriptome of the porcine whipworm Trichuris suis.</title>
        <authorList>
            <person name="Jex A.R."/>
            <person name="Nejsum P."/>
            <person name="Schwarz E.M."/>
            <person name="Hu L."/>
            <person name="Young N.D."/>
            <person name="Hall R.S."/>
            <person name="Korhonen P.K."/>
            <person name="Liao S."/>
            <person name="Thamsborg S."/>
            <person name="Xia J."/>
            <person name="Xu P."/>
            <person name="Wang S."/>
            <person name="Scheerlinck J.P."/>
            <person name="Hofmann A."/>
            <person name="Sternberg P.W."/>
            <person name="Wang J."/>
            <person name="Gasser R.B."/>
        </authorList>
    </citation>
    <scope>NUCLEOTIDE SEQUENCE [LARGE SCALE GENOMIC DNA]</scope>
    <source>
        <strain evidence="2">DCEP-RM93M</strain>
    </source>
</reference>
<evidence type="ECO:0000313" key="3">
    <source>
        <dbReference type="Proteomes" id="UP000030764"/>
    </source>
</evidence>
<protein>
    <submittedName>
        <fullName evidence="2">Uncharacterized protein</fullName>
    </submittedName>
</protein>
<proteinExistence type="predicted"/>
<dbReference type="EMBL" id="KL363197">
    <property type="protein sequence ID" value="KFD55877.1"/>
    <property type="molecule type" value="Genomic_DNA"/>
</dbReference>
<evidence type="ECO:0000256" key="1">
    <source>
        <dbReference type="SAM" id="MobiDB-lite"/>
    </source>
</evidence>
<feature type="region of interest" description="Disordered" evidence="1">
    <location>
        <begin position="36"/>
        <end position="91"/>
    </location>
</feature>
<feature type="compositionally biased region" description="Basic residues" evidence="1">
    <location>
        <begin position="65"/>
        <end position="74"/>
    </location>
</feature>
<feature type="region of interest" description="Disordered" evidence="1">
    <location>
        <begin position="432"/>
        <end position="459"/>
    </location>
</feature>
<name>A0A085MF81_9BILA</name>
<dbReference type="AlphaFoldDB" id="A0A085MF81"/>
<feature type="compositionally biased region" description="Polar residues" evidence="1">
    <location>
        <begin position="185"/>
        <end position="203"/>
    </location>
</feature>
<feature type="compositionally biased region" description="Low complexity" evidence="1">
    <location>
        <begin position="446"/>
        <end position="459"/>
    </location>
</feature>
<gene>
    <name evidence="2" type="ORF">M513_03316</name>
</gene>
<feature type="compositionally biased region" description="Polar residues" evidence="1">
    <location>
        <begin position="401"/>
        <end position="412"/>
    </location>
</feature>